<sequence length="54" mass="5986">MMESNHLFIDDSMLTCGWEVGSLSGLHIARIKIHRAPSERNAPSVALSVIFLPH</sequence>
<protein>
    <submittedName>
        <fullName evidence="1">Uncharacterized protein</fullName>
    </submittedName>
</protein>
<evidence type="ECO:0000313" key="1">
    <source>
        <dbReference type="EMBL" id="SON51627.1"/>
    </source>
</evidence>
<reference evidence="1 2" key="1">
    <citation type="submission" date="2017-10" db="EMBL/GenBank/DDBJ databases">
        <authorList>
            <person name="Banno H."/>
            <person name="Chua N.-H."/>
        </authorList>
    </citation>
    <scope>NUCLEOTIDE SEQUENCE [LARGE SCALE GENOMIC DNA]</scope>
    <source>
        <strain evidence="1">Vibrio tapetis CECT4600</strain>
    </source>
</reference>
<accession>A0A2N8ZIA3</accession>
<dbReference type="Proteomes" id="UP000235828">
    <property type="component" value="Chromosome B"/>
</dbReference>
<keyword evidence="2" id="KW-1185">Reference proteome</keyword>
<proteinExistence type="predicted"/>
<gene>
    <name evidence="1" type="ORF">VTAP4600_B0016</name>
</gene>
<evidence type="ECO:0000313" key="2">
    <source>
        <dbReference type="Proteomes" id="UP000235828"/>
    </source>
</evidence>
<dbReference type="KEGG" id="vta:B0016"/>
<name>A0A2N8ZIA3_9VIBR</name>
<organism evidence="1 2">
    <name type="scientific">Vibrio tapetis subsp. tapetis</name>
    <dbReference type="NCBI Taxonomy" id="1671868"/>
    <lineage>
        <taxon>Bacteria</taxon>
        <taxon>Pseudomonadati</taxon>
        <taxon>Pseudomonadota</taxon>
        <taxon>Gammaproteobacteria</taxon>
        <taxon>Vibrionales</taxon>
        <taxon>Vibrionaceae</taxon>
        <taxon>Vibrio</taxon>
    </lineage>
</organism>
<dbReference type="AlphaFoldDB" id="A0A2N8ZIA3"/>
<dbReference type="EMBL" id="LT960612">
    <property type="protein sequence ID" value="SON51627.1"/>
    <property type="molecule type" value="Genomic_DNA"/>
</dbReference>